<reference evidence="3 4" key="1">
    <citation type="submission" date="2021-05" db="EMBL/GenBank/DDBJ databases">
        <authorList>
            <person name="Alagappan S."/>
            <person name="Huber N."/>
            <person name="Angle L.E."/>
            <person name="Beckman N.B."/>
            <person name="Mazivanhanga P.R."/>
            <person name="Xu Z."/>
            <person name="Ghazi H.R."/>
            <person name="Miller M."/>
            <person name="Warner J.K."/>
            <person name="Sabetta M.E."/>
            <person name="Breitenberger C.A."/>
            <person name="Daniels C.J."/>
            <person name="Ball S.L."/>
            <person name="Garlena R.A."/>
            <person name="Russell D.A."/>
            <person name="Jacobs-Sera D."/>
            <person name="Hatfull G.F."/>
        </authorList>
    </citation>
    <scope>NUCLEOTIDE SEQUENCE [LARGE SCALE GENOMIC DNA]</scope>
</reference>
<evidence type="ECO:0000313" key="3">
    <source>
        <dbReference type="EMBL" id="QXO12918.1"/>
    </source>
</evidence>
<sequence length="657" mass="72886">MGPKPDFSGWATRSDIVCSDGRTIKDNAFKHQDKIRVPLVWQHQHNTPENVLGHAILENRQGGVYCYGYFNATDAATHISKSLVNGDLDSLSIYANGLRQSSKKEVLHGNITEVSLVLKGANEGAKIENVYIKHSDDHYEPIEDEGIIYSMLPLEHSDTQGDEQMPDLEHAEDQKKTVKEVLDTLTEEQKEAVYYMVGEALDENAEDDEDAEHGDKEGSSFSEEDLKEIIKHAYTEGAEEMARNVFDQTKGNGPADETVLAHADALEIATKSMSNLAKYGTLQESVLAHAQEYGIENIEILFPDAKAISNSPEIIGRRTEWVAEVLTKTKHSPFSRIKSTAVDLTADEARAKGYVKGNLKKEEIIKLLKRVTTPTTIYKKQKLDRDDIVDIVDFNVVVWLKAEMRLMLDEELARAVLIGDGRESDDEDKVDEDKIRPIAYDADMYAHQVVVASDLAPGEIVETVLRTRTYYKGTGTPTFFTTDAILTDLILEKDKVGRRLYETEQSLAAALRVDKIVTVEVMEDAPDIVGIIVNLADYTIGSDKGGEVNMFDDFDIDYNQQKYLIETRVSGALTKPKSAVVIKRTLGTVVSPVSPSYDGATHTITIPSIAGVVYSIDGETVTGDVEIMETTDVEARPATGYSFPPNTGRDWTFVYTA</sequence>
<organism evidence="3 4">
    <name type="scientific">Arthrobacter phage Kardesai</name>
    <dbReference type="NCBI Taxonomy" id="2859474"/>
    <lineage>
        <taxon>Viruses</taxon>
        <taxon>Duplodnaviria</taxon>
        <taxon>Heunggongvirae</taxon>
        <taxon>Uroviricota</taxon>
        <taxon>Caudoviricetes</taxon>
        <taxon>Mudcatvirus</taxon>
        <taxon>Mudcatvirus kardesai</taxon>
    </lineage>
</organism>
<evidence type="ECO:0000313" key="4">
    <source>
        <dbReference type="Proteomes" id="UP000828882"/>
    </source>
</evidence>
<keyword evidence="4" id="KW-1185">Reference proteome</keyword>
<accession>A0AAE7SJV1</accession>
<protein>
    <submittedName>
        <fullName evidence="3">Major capsid and protease fusion protein</fullName>
    </submittedName>
</protein>
<dbReference type="GO" id="GO:0006508">
    <property type="term" value="P:proteolysis"/>
    <property type="evidence" value="ECO:0007669"/>
    <property type="project" value="UniProtKB-KW"/>
</dbReference>
<name>A0AAE7SJV1_9CAUD</name>
<dbReference type="KEGG" id="vg:77942796"/>
<dbReference type="Pfam" id="PF05065">
    <property type="entry name" value="Phage_capsid"/>
    <property type="match status" value="1"/>
</dbReference>
<dbReference type="Proteomes" id="UP000828882">
    <property type="component" value="Segment"/>
</dbReference>
<dbReference type="InterPro" id="IPR054612">
    <property type="entry name" value="Phage_capsid-like_C"/>
</dbReference>
<dbReference type="SUPFAM" id="SSF56563">
    <property type="entry name" value="Major capsid protein gp5"/>
    <property type="match status" value="1"/>
</dbReference>
<dbReference type="GO" id="GO:0008233">
    <property type="term" value="F:peptidase activity"/>
    <property type="evidence" value="ECO:0007669"/>
    <property type="project" value="UniProtKB-KW"/>
</dbReference>
<keyword evidence="3" id="KW-0378">Hydrolase</keyword>
<proteinExistence type="predicted"/>
<gene>
    <name evidence="3" type="primary">11</name>
    <name evidence="3" type="ORF">SEA_KARDESAI_11</name>
</gene>
<keyword evidence="3" id="KW-0645">Protease</keyword>
<feature type="domain" description="Phage capsid-like C-terminal" evidence="2">
    <location>
        <begin position="366"/>
        <end position="583"/>
    </location>
</feature>
<dbReference type="GeneID" id="77942796"/>
<evidence type="ECO:0000256" key="1">
    <source>
        <dbReference type="SAM" id="MobiDB-lite"/>
    </source>
</evidence>
<evidence type="ECO:0000259" key="2">
    <source>
        <dbReference type="Pfam" id="PF05065"/>
    </source>
</evidence>
<feature type="region of interest" description="Disordered" evidence="1">
    <location>
        <begin position="205"/>
        <end position="224"/>
    </location>
</feature>
<dbReference type="RefSeq" id="YP_010666690.1">
    <property type="nucleotide sequence ID" value="NC_070945.1"/>
</dbReference>
<dbReference type="EMBL" id="MZ209300">
    <property type="protein sequence ID" value="QXO12918.1"/>
    <property type="molecule type" value="Genomic_DNA"/>
</dbReference>